<dbReference type="GO" id="GO:0051307">
    <property type="term" value="P:meiotic chromosome separation"/>
    <property type="evidence" value="ECO:0007669"/>
    <property type="project" value="TreeGrafter"/>
</dbReference>
<feature type="region of interest" description="Disordered" evidence="5">
    <location>
        <begin position="1851"/>
        <end position="1872"/>
    </location>
</feature>
<name>A0A9N8HAC1_9STRA</name>
<evidence type="ECO:0000256" key="5">
    <source>
        <dbReference type="SAM" id="MobiDB-lite"/>
    </source>
</evidence>
<comment type="catalytic activity">
    <reaction evidence="1">
        <text>All bonds known to be hydrolyzed by this endopeptidase have arginine in P1 and an acidic residue in P4. P6 is often occupied by an acidic residue or by a hydroxy-amino-acid residue, the phosphorylation of which enhances cleavage.</text>
        <dbReference type="EC" id="3.4.22.49"/>
    </reaction>
</comment>
<dbReference type="GO" id="GO:0004197">
    <property type="term" value="F:cysteine-type endopeptidase activity"/>
    <property type="evidence" value="ECO:0007669"/>
    <property type="project" value="InterPro"/>
</dbReference>
<dbReference type="Pfam" id="PF03568">
    <property type="entry name" value="Separin_C"/>
    <property type="match status" value="1"/>
</dbReference>
<evidence type="ECO:0000256" key="1">
    <source>
        <dbReference type="ARBA" id="ARBA00000451"/>
    </source>
</evidence>
<accession>A0A9N8HAC1</accession>
<feature type="region of interest" description="Disordered" evidence="5">
    <location>
        <begin position="1946"/>
        <end position="1982"/>
    </location>
</feature>
<dbReference type="EMBL" id="CAICTM010000288">
    <property type="protein sequence ID" value="CAB9507041.1"/>
    <property type="molecule type" value="Genomic_DNA"/>
</dbReference>
<dbReference type="GO" id="GO:0006508">
    <property type="term" value="P:proteolysis"/>
    <property type="evidence" value="ECO:0007669"/>
    <property type="project" value="InterPro"/>
</dbReference>
<evidence type="ECO:0000313" key="8">
    <source>
        <dbReference type="Proteomes" id="UP001153069"/>
    </source>
</evidence>
<comment type="caution">
    <text evidence="7">The sequence shown here is derived from an EMBL/GenBank/DDBJ whole genome shotgun (WGS) entry which is preliminary data.</text>
</comment>
<dbReference type="EC" id="3.4.22.49" evidence="2"/>
<feature type="compositionally biased region" description="Basic residues" evidence="5">
    <location>
        <begin position="54"/>
        <end position="70"/>
    </location>
</feature>
<dbReference type="PANTHER" id="PTHR12792">
    <property type="entry name" value="EXTRA SPINDLE POLES 1-RELATED"/>
    <property type="match status" value="1"/>
</dbReference>
<keyword evidence="8" id="KW-1185">Reference proteome</keyword>
<feature type="compositionally biased region" description="Polar residues" evidence="5">
    <location>
        <begin position="1"/>
        <end position="10"/>
    </location>
</feature>
<keyword evidence="4" id="KW-0159">Chromosome partition</keyword>
<evidence type="ECO:0000259" key="6">
    <source>
        <dbReference type="PROSITE" id="PS51700"/>
    </source>
</evidence>
<dbReference type="GO" id="GO:0005634">
    <property type="term" value="C:nucleus"/>
    <property type="evidence" value="ECO:0007669"/>
    <property type="project" value="InterPro"/>
</dbReference>
<dbReference type="GO" id="GO:0005737">
    <property type="term" value="C:cytoplasm"/>
    <property type="evidence" value="ECO:0007669"/>
    <property type="project" value="TreeGrafter"/>
</dbReference>
<dbReference type="GO" id="GO:0072686">
    <property type="term" value="C:mitotic spindle"/>
    <property type="evidence" value="ECO:0007669"/>
    <property type="project" value="TreeGrafter"/>
</dbReference>
<organism evidence="7 8">
    <name type="scientific">Seminavis robusta</name>
    <dbReference type="NCBI Taxonomy" id="568900"/>
    <lineage>
        <taxon>Eukaryota</taxon>
        <taxon>Sar</taxon>
        <taxon>Stramenopiles</taxon>
        <taxon>Ochrophyta</taxon>
        <taxon>Bacillariophyta</taxon>
        <taxon>Bacillariophyceae</taxon>
        <taxon>Bacillariophycidae</taxon>
        <taxon>Naviculales</taxon>
        <taxon>Naviculaceae</taxon>
        <taxon>Seminavis</taxon>
    </lineage>
</organism>
<keyword evidence="3" id="KW-0378">Hydrolase</keyword>
<evidence type="ECO:0000313" key="7">
    <source>
        <dbReference type="EMBL" id="CAB9507041.1"/>
    </source>
</evidence>
<proteinExistence type="predicted"/>
<feature type="domain" description="Peptidase C50" evidence="6">
    <location>
        <begin position="2048"/>
        <end position="2161"/>
    </location>
</feature>
<dbReference type="PANTHER" id="PTHR12792:SF0">
    <property type="entry name" value="SEPARIN"/>
    <property type="match status" value="1"/>
</dbReference>
<gene>
    <name evidence="7" type="ORF">SEMRO_289_G109220.1</name>
</gene>
<feature type="compositionally biased region" description="Low complexity" evidence="5">
    <location>
        <begin position="1851"/>
        <end position="1862"/>
    </location>
</feature>
<reference evidence="7" key="1">
    <citation type="submission" date="2020-06" db="EMBL/GenBank/DDBJ databases">
        <authorList>
            <consortium name="Plant Systems Biology data submission"/>
        </authorList>
    </citation>
    <scope>NUCLEOTIDE SEQUENCE</scope>
    <source>
        <strain evidence="7">D6</strain>
    </source>
</reference>
<evidence type="ECO:0000256" key="4">
    <source>
        <dbReference type="ARBA" id="ARBA00022829"/>
    </source>
</evidence>
<sequence>MPSTQETNDTLPVGVTRRSRRRRKARTDANDDENKENADHEDAPNIMPQQASTKPKKKAAATTKTKKKPPKNTIKAPIVAPIWIYSCNKESKDDLLKRFLKSVDKVATAKAWKEEQQLCQCIIERSMSLTEQRHQQQQSQTEESLGDFLLQYYEDKCPEILTICRKVIKAASDYKTAKKKDAEVTLHGLFVALQGLRALSVSDPPPETSRSEAMIRLLYHVITTAEAAHGDLMAAEQKASKTAKTRRRQKSELLPSLAEEVVFRGYETLCSLFAADFVVALPGKQTMEFTFLRDNNDNLQIPWLSMFPVPNESPISTRKRTTKTKPSKMELSQIFTIGVQTTLAVAKTLLNCSNHDNDVFRDGDDDDDDSERSSLGYTSPLVSAVPSVLARAVDLLRLVGFSWVRFMSFHCPQDDTIAKEIVSFCRQAHRLLWESSSSISQKTGANVGSLETKKHALLILLGHCEAPPNLELASCLNPESKPGRALCTKYFDNVCTMAWKETSGSSSAEEHATIQELNFHHGVGLMLDAVATRLGMQQAFPYIEYSAHRALKIGRRNTRSEHLATLGSCRLKDDNPHSAALFALFLALDLRNSMQRLVRGDKEASTDHPDLIDASQANDIMHLFERVFLGDDQIESPDVRLQCFKISSMASLHSTMYQVSTLSCDRFQANDVATVDTCAQFLTRCYGPFVVSILASGQLQDEKKEAHMWDLVVESYARSAIVWDNLVIQDNLKSSTTFLQRSNSAMSILKDVLVGSDTTTCRSRIGLVEKAAKMFASIGKHRSSRSKDLSLTPMLHSLSLFSESSSLLSRTSAGSENHLVARWSFVAGVFQSLKWPNAASLASAAALAGFASSSVSEYDDEGGDDFWAQVLSTLGCKSHEMIPIDNHGKRLPDKVRALIRRLANNFSGHKRLPPLIDTTSATSYSLSIQDAIGILLDLLAHKDHSSATDDHLRSVFEDRVGERFSLVSLLRALFNARETTLSNSSALIQITGSVLENTGQSMQHNVSSELPLGNDEQGNYEELVEFLVDLVDSIPSMNENGKDKHRRVLYLATLRAAAYVTASCNILSAQEMYEQLLLGTWDADDSDMDPRCRSLVTLASKFATRAREAVILSGNDASDDWTCNPLVFFAVRSATLVFVDTIDCMMADSSPPNNGKSLLACFNDEIFHSIRDQNTQQPTSELACACLERTLSRVRDRLSFQGDKLCAAQVAVWLENVPSTSALSRRWTKARQSDHLISADLVAVAAQRDQEDDPETESNDYSDDHWDHLVQIEHHLAGLRLELLESDERINLDLAHGQVHLLLDRVQSVQDKADDENNESLASWVKSSALTLLSEIAARSGNLGSALSHMKLCCQSYQETTTVASLAFAAAASGHHQTVKPPFAPAILETLMIGSREKVIQCLQQMSLLYATNGDYRKSEVYSLCALNSSGGHGMFERLKPNVPLPELLHLFRDQPPASLKEMVCRRTFLWSRATATTYGLVISQLEDPLAVVKSLVSVAQTSRFNIDASKGLFLVGDILYDMQTPTARAAALVAYEKASTLYGEAIGDGMLENLAETTQMTLPLSSGKFLFSVWCQMQLGRIRSILESDTELESSSQQDVTSSCLELANAPLAPKECRAWALYYLGLISLQTARKANALAALWAGFSNEESTEQTFTSKDLAKARQHFSAALTLLGPASFVLTRMVLRALALVTGPERDGKITESSSCILINTSIGCTARQAICQLAQGSVAATDDDSVSTASLLGALDIGFAQTKKRDAHVRVFLTTLRDWAPPEWRFVASALCPTGELLITAMKVDDTVGNLWATTVCLFPGGKTTNSHVLYNNHTYENAIKPMDALILESQQQLKWSGSTESGSSSDPESVDSDASAKREWWKERTTLDESLQQLLFRVEGEHFGSPCAREALFGSESIDGSLDDSLNSSGSIESCVCNDLSSRFEAVSLKSSDDDDDVLPSVGIKKRAETSSRRGKPARRHLDIRRDSLANEGDRKADQCTFLILDENLHRFPFEGLPSFANKSVCRFPSLPFALASLKDHARPSQPVPVVDPQEATYVLNPEANLSATQERLLPFFEKMNKEYGWDWGGVSGELPSSQFMGQNLAKEGGLFLYCGHGGGQCCYSRSKVEGLIKQKWSSKKSAPSCESSVLLMGCSSGRLESVNRKGTEPLANHAIFYEPEGIALSYLLAGAPCVVGNLWDVTDRDIDRYCQSMLQSLADAKSNNIAHAVAQARSSCKMQFMVGCAPVCYGLPTQLRQAESR</sequence>
<dbReference type="Proteomes" id="UP001153069">
    <property type="component" value="Unassembled WGS sequence"/>
</dbReference>
<dbReference type="InterPro" id="IPR030397">
    <property type="entry name" value="SEPARIN_core_dom"/>
</dbReference>
<evidence type="ECO:0000256" key="2">
    <source>
        <dbReference type="ARBA" id="ARBA00012489"/>
    </source>
</evidence>
<dbReference type="PROSITE" id="PS51700">
    <property type="entry name" value="SEPARIN"/>
    <property type="match status" value="1"/>
</dbReference>
<evidence type="ECO:0000256" key="3">
    <source>
        <dbReference type="ARBA" id="ARBA00022801"/>
    </source>
</evidence>
<protein>
    <recommendedName>
        <fullName evidence="2">separase</fullName>
        <ecNumber evidence="2">3.4.22.49</ecNumber>
    </recommendedName>
</protein>
<feature type="region of interest" description="Disordered" evidence="5">
    <location>
        <begin position="1"/>
        <end position="72"/>
    </location>
</feature>
<dbReference type="InterPro" id="IPR005314">
    <property type="entry name" value="Peptidase_C50"/>
</dbReference>
<dbReference type="OrthoDB" id="10255632at2759"/>